<keyword evidence="3" id="KW-1185">Reference proteome</keyword>
<feature type="chain" id="PRO_5039577896" evidence="1">
    <location>
        <begin position="23"/>
        <end position="384"/>
    </location>
</feature>
<dbReference type="Pfam" id="PF00756">
    <property type="entry name" value="Esterase"/>
    <property type="match status" value="1"/>
</dbReference>
<dbReference type="InterPro" id="IPR029058">
    <property type="entry name" value="AB_hydrolase_fold"/>
</dbReference>
<name>A0A7W7WSX6_9ACTN</name>
<protein>
    <submittedName>
        <fullName evidence="2">S-formylglutathione hydrolase FrmB</fullName>
    </submittedName>
</protein>
<dbReference type="InterPro" id="IPR000801">
    <property type="entry name" value="Esterase-like"/>
</dbReference>
<reference evidence="2 3" key="1">
    <citation type="submission" date="2020-08" db="EMBL/GenBank/DDBJ databases">
        <title>Sequencing the genomes of 1000 actinobacteria strains.</title>
        <authorList>
            <person name="Klenk H.-P."/>
        </authorList>
    </citation>
    <scope>NUCLEOTIDE SEQUENCE [LARGE SCALE GENOMIC DNA]</scope>
    <source>
        <strain evidence="2 3">DSM 45886</strain>
    </source>
</reference>
<keyword evidence="2" id="KW-0378">Hydrolase</keyword>
<dbReference type="Proteomes" id="UP000578819">
    <property type="component" value="Unassembled WGS sequence"/>
</dbReference>
<dbReference type="GO" id="GO:0016787">
    <property type="term" value="F:hydrolase activity"/>
    <property type="evidence" value="ECO:0007669"/>
    <property type="project" value="UniProtKB-KW"/>
</dbReference>
<evidence type="ECO:0000313" key="3">
    <source>
        <dbReference type="Proteomes" id="UP000578819"/>
    </source>
</evidence>
<dbReference type="PANTHER" id="PTHR48098:SF1">
    <property type="entry name" value="DIACYLGLYCEROL ACYLTRANSFERASE_MYCOLYLTRANSFERASE AG85A"/>
    <property type="match status" value="1"/>
</dbReference>
<sequence>MRIRIKWTAGRRLVAQAFVVLATTVATLGPPVSVSAADAPPALPLLPNPHSFGITVTGWSDVDPTVPLDKRRLVNLKLRTEAIYPGVSRPEIQVRILLPAHYDQTAARRYPVLYLLHGGLGKWDDWSNNGVKELVTGVAAFTGLVVMPEGGSTGYYTDWTGHADGGHSPQWETFHIRQLLPWVDANFRTDATRTGRSIAGLSMGGFGALKYAGRHPDLFSAVGSFSGATNMRYADGTHDAPATFSQHMQWSGAAIREVNFLDLATRVNLYENGWPVQDEQRQEDYRFQAVFGSPTNWPHVNPYDMAARYAAYQGRIALYSGGQQGGETDIYAYNNQFRAQLTARQVAFHWCVGDGTHSWEYWQRDLTDFLNLVYGTPIACHYTS</sequence>
<keyword evidence="1" id="KW-0732">Signal</keyword>
<proteinExistence type="predicted"/>
<dbReference type="SUPFAM" id="SSF53474">
    <property type="entry name" value="alpha/beta-Hydrolases"/>
    <property type="match status" value="1"/>
</dbReference>
<dbReference type="AlphaFoldDB" id="A0A7W7WSX6"/>
<feature type="signal peptide" evidence="1">
    <location>
        <begin position="1"/>
        <end position="22"/>
    </location>
</feature>
<gene>
    <name evidence="2" type="ORF">FHR38_006348</name>
</gene>
<dbReference type="RefSeq" id="WP_184538969.1">
    <property type="nucleotide sequence ID" value="NZ_JACHJW010000001.1"/>
</dbReference>
<dbReference type="PANTHER" id="PTHR48098">
    <property type="entry name" value="ENTEROCHELIN ESTERASE-RELATED"/>
    <property type="match status" value="1"/>
</dbReference>
<dbReference type="EMBL" id="JACHJW010000001">
    <property type="protein sequence ID" value="MBB4962615.1"/>
    <property type="molecule type" value="Genomic_DNA"/>
</dbReference>
<accession>A0A7W7WSX6</accession>
<evidence type="ECO:0000313" key="2">
    <source>
        <dbReference type="EMBL" id="MBB4962615.1"/>
    </source>
</evidence>
<dbReference type="GO" id="GO:0016747">
    <property type="term" value="F:acyltransferase activity, transferring groups other than amino-acyl groups"/>
    <property type="evidence" value="ECO:0007669"/>
    <property type="project" value="TreeGrafter"/>
</dbReference>
<comment type="caution">
    <text evidence="2">The sequence shown here is derived from an EMBL/GenBank/DDBJ whole genome shotgun (WGS) entry which is preliminary data.</text>
</comment>
<evidence type="ECO:0000256" key="1">
    <source>
        <dbReference type="SAM" id="SignalP"/>
    </source>
</evidence>
<dbReference type="Gene3D" id="3.40.50.1820">
    <property type="entry name" value="alpha/beta hydrolase"/>
    <property type="match status" value="1"/>
</dbReference>
<dbReference type="InterPro" id="IPR050583">
    <property type="entry name" value="Mycobacterial_A85_antigen"/>
</dbReference>
<organism evidence="2 3">
    <name type="scientific">Micromonospora polyrhachis</name>
    <dbReference type="NCBI Taxonomy" id="1282883"/>
    <lineage>
        <taxon>Bacteria</taxon>
        <taxon>Bacillati</taxon>
        <taxon>Actinomycetota</taxon>
        <taxon>Actinomycetes</taxon>
        <taxon>Micromonosporales</taxon>
        <taxon>Micromonosporaceae</taxon>
        <taxon>Micromonospora</taxon>
    </lineage>
</organism>